<proteinExistence type="predicted"/>
<dbReference type="InterPro" id="IPR001810">
    <property type="entry name" value="F-box_dom"/>
</dbReference>
<dbReference type="EMBL" id="KZ857498">
    <property type="protein sequence ID" value="RDX41930.1"/>
    <property type="molecule type" value="Genomic_DNA"/>
</dbReference>
<evidence type="ECO:0000313" key="5">
    <source>
        <dbReference type="Proteomes" id="UP000256964"/>
    </source>
</evidence>
<dbReference type="PROSITE" id="PS50181">
    <property type="entry name" value="FBOX"/>
    <property type="match status" value="1"/>
</dbReference>
<organism evidence="4 5">
    <name type="scientific">Lentinus brumalis</name>
    <dbReference type="NCBI Taxonomy" id="2498619"/>
    <lineage>
        <taxon>Eukaryota</taxon>
        <taxon>Fungi</taxon>
        <taxon>Dikarya</taxon>
        <taxon>Basidiomycota</taxon>
        <taxon>Agaricomycotina</taxon>
        <taxon>Agaricomycetes</taxon>
        <taxon>Polyporales</taxon>
        <taxon>Polyporaceae</taxon>
        <taxon>Lentinus</taxon>
    </lineage>
</organism>
<protein>
    <recommendedName>
        <fullName evidence="3">F-box domain-containing protein</fullName>
    </recommendedName>
</protein>
<dbReference type="SMART" id="SM00256">
    <property type="entry name" value="FBOX"/>
    <property type="match status" value="1"/>
</dbReference>
<keyword evidence="1" id="KW-0175">Coiled coil</keyword>
<evidence type="ECO:0000256" key="2">
    <source>
        <dbReference type="SAM" id="MobiDB-lite"/>
    </source>
</evidence>
<accession>A0A371CNQ6</accession>
<dbReference type="OrthoDB" id="2744443at2759"/>
<name>A0A371CNQ6_9APHY</name>
<feature type="region of interest" description="Disordered" evidence="2">
    <location>
        <begin position="1"/>
        <end position="27"/>
    </location>
</feature>
<evidence type="ECO:0000313" key="4">
    <source>
        <dbReference type="EMBL" id="RDX41930.1"/>
    </source>
</evidence>
<dbReference type="Gene3D" id="1.20.1280.50">
    <property type="match status" value="1"/>
</dbReference>
<dbReference type="AlphaFoldDB" id="A0A371CNQ6"/>
<keyword evidence="5" id="KW-1185">Reference proteome</keyword>
<evidence type="ECO:0000259" key="3">
    <source>
        <dbReference type="PROSITE" id="PS50181"/>
    </source>
</evidence>
<reference evidence="4 5" key="1">
    <citation type="journal article" date="2018" name="Biotechnol. Biofuels">
        <title>Integrative visual omics of the white-rot fungus Polyporus brumalis exposes the biotechnological potential of its oxidative enzymes for delignifying raw plant biomass.</title>
        <authorList>
            <person name="Miyauchi S."/>
            <person name="Rancon A."/>
            <person name="Drula E."/>
            <person name="Hage H."/>
            <person name="Chaduli D."/>
            <person name="Favel A."/>
            <person name="Grisel S."/>
            <person name="Henrissat B."/>
            <person name="Herpoel-Gimbert I."/>
            <person name="Ruiz-Duenas F.J."/>
            <person name="Chevret D."/>
            <person name="Hainaut M."/>
            <person name="Lin J."/>
            <person name="Wang M."/>
            <person name="Pangilinan J."/>
            <person name="Lipzen A."/>
            <person name="Lesage-Meessen L."/>
            <person name="Navarro D."/>
            <person name="Riley R."/>
            <person name="Grigoriev I.V."/>
            <person name="Zhou S."/>
            <person name="Raouche S."/>
            <person name="Rosso M.N."/>
        </authorList>
    </citation>
    <scope>NUCLEOTIDE SEQUENCE [LARGE SCALE GENOMIC DNA]</scope>
    <source>
        <strain evidence="4 5">BRFM 1820</strain>
    </source>
</reference>
<feature type="coiled-coil region" evidence="1">
    <location>
        <begin position="96"/>
        <end position="123"/>
    </location>
</feature>
<gene>
    <name evidence="4" type="ORF">OH76DRAFT_175675</name>
</gene>
<dbReference type="Proteomes" id="UP000256964">
    <property type="component" value="Unassembled WGS sequence"/>
</dbReference>
<evidence type="ECO:0000256" key="1">
    <source>
        <dbReference type="SAM" id="Coils"/>
    </source>
</evidence>
<dbReference type="SUPFAM" id="SSF81383">
    <property type="entry name" value="F-box domain"/>
    <property type="match status" value="1"/>
</dbReference>
<sequence>MTPSDQSSDGGKWMERSPTGASRRSSDQHALGDFLTITTTSFIAPITLFEEKKSLPMMDSRTGAHQDEAPTIQHELRARFNGLIPTQVPELATMVEEECRAKVEEYRAKIEELNICLRELRSIRNAAATINSTLPPEVLMHVFRCIEPDDRQHIRIAHVCRLWRSLLRSTSEFWVRLLDPDVSGPIVLSDVRHEIIISDIVRNSSPLSFGIALPSSCLADVSEGRIVGDLSRLSSLRIVIVHSDSLNSLSCMSLPCLDTLSLWYEELGIHRLTIPPISSSQFPRLHTLETNCPLIARRLLSPAIQRLSMGSSASFICAIHPYRRAFGACCRMDAAQDVLDIMQRCARLETLRFADCLPVSWLGPDEVGTLEVVRMPSLRALTIVDKAPTVQKLLKSISIPATTRLRYEAQMDRHRLSKTLPSNLSCLPMLSSIDEAELRIGSYKHTTGSGPVCHLRGLVQGVERLCISVSQTAAQRPGLHVRVIVPHLVAVFESSIVTVFTVRCFMSSSHLSEDNILWMMKTFRHLRDLRVHGLHQTAFLNAVHKIDSEFLLRLRRLQLGSRNPQRGELDVLVVALESCGTWKGLRLDAFSYLLLNNGFDSTFQEWFGLDDAAFSEYRRRLGTVAGSVILSADKAKLPVVPKL</sequence>
<dbReference type="Pfam" id="PF12937">
    <property type="entry name" value="F-box-like"/>
    <property type="match status" value="1"/>
</dbReference>
<feature type="domain" description="F-box" evidence="3">
    <location>
        <begin position="128"/>
        <end position="177"/>
    </location>
</feature>
<dbReference type="InterPro" id="IPR036047">
    <property type="entry name" value="F-box-like_dom_sf"/>
</dbReference>